<dbReference type="SUPFAM" id="SSF53955">
    <property type="entry name" value="Lysozyme-like"/>
    <property type="match status" value="1"/>
</dbReference>
<dbReference type="GO" id="GO:0008234">
    <property type="term" value="F:cysteine-type peptidase activity"/>
    <property type="evidence" value="ECO:0007669"/>
    <property type="project" value="UniProtKB-KW"/>
</dbReference>
<keyword evidence="4" id="KW-0788">Thiol protease</keyword>
<dbReference type="InterPro" id="IPR051202">
    <property type="entry name" value="Peptidase_C40"/>
</dbReference>
<feature type="domain" description="NlpC/P60" evidence="6">
    <location>
        <begin position="233"/>
        <end position="364"/>
    </location>
</feature>
<evidence type="ECO:0000256" key="3">
    <source>
        <dbReference type="ARBA" id="ARBA00022801"/>
    </source>
</evidence>
<dbReference type="CDD" id="cd16891">
    <property type="entry name" value="CwlT-like"/>
    <property type="match status" value="1"/>
</dbReference>
<keyword evidence="2" id="KW-0645">Protease</keyword>
<gene>
    <name evidence="7" type="ORF">SAMN05216352_11815</name>
</gene>
<evidence type="ECO:0000256" key="1">
    <source>
        <dbReference type="ARBA" id="ARBA00007074"/>
    </source>
</evidence>
<dbReference type="Gene3D" id="1.10.530.10">
    <property type="match status" value="1"/>
</dbReference>
<dbReference type="Pfam" id="PF13702">
    <property type="entry name" value="Lysozyme_like"/>
    <property type="match status" value="1"/>
</dbReference>
<sequence>MSSFVRGAARVGLFLSSLATVKAKIITFLVLGLLAFLFVLIIGIFQTLIGSTGDNAMEGDYDFISSGTQNLSPAVEELRPLFEKYAEKYGIPEYVDLLMAKTQQESGGKLQDVMQASESLGLPPNTIDDKETSIDVGTQYFAQVLEQAGGDVKLALQSYNFGSGFIDYANEHNNGKYSKELAIEYSRKQYQKVKHTGNYSCIRPESAETGACYGDIGYVDAVMAYMRPSFDIDGDVEEVVEVGTKWIGNSDYVFGGGRSRSEQKQGIFDCSSFVHWSFEQVGVELGDLGSVTTDTLKNKGQRVSYSDAQPGDLVFFDTYKIDGHVAIFVGDGQFIGAQSSTGVSIENMEEGYWQDAFNGRVIRL</sequence>
<dbReference type="AlphaFoldDB" id="A0A1G8Q6I1"/>
<evidence type="ECO:0000256" key="5">
    <source>
        <dbReference type="SAM" id="Phobius"/>
    </source>
</evidence>
<keyword evidence="5" id="KW-0812">Transmembrane</keyword>
<dbReference type="Pfam" id="PF00877">
    <property type="entry name" value="NLPC_P60"/>
    <property type="match status" value="1"/>
</dbReference>
<dbReference type="InterPro" id="IPR000064">
    <property type="entry name" value="NLP_P60_dom"/>
</dbReference>
<dbReference type="PROSITE" id="PS51935">
    <property type="entry name" value="NLPC_P60"/>
    <property type="match status" value="1"/>
</dbReference>
<keyword evidence="5" id="KW-0472">Membrane</keyword>
<keyword evidence="5" id="KW-1133">Transmembrane helix</keyword>
<dbReference type="InterPro" id="IPR047194">
    <property type="entry name" value="CwlT-like_lysozyme"/>
</dbReference>
<evidence type="ECO:0000313" key="7">
    <source>
        <dbReference type="EMBL" id="SDJ00238.1"/>
    </source>
</evidence>
<dbReference type="RefSeq" id="WP_091587662.1">
    <property type="nucleotide sequence ID" value="NZ_FNDU01000018.1"/>
</dbReference>
<dbReference type="InterPro" id="IPR038765">
    <property type="entry name" value="Papain-like_cys_pep_sf"/>
</dbReference>
<evidence type="ECO:0000256" key="2">
    <source>
        <dbReference type="ARBA" id="ARBA00022670"/>
    </source>
</evidence>
<evidence type="ECO:0000256" key="4">
    <source>
        <dbReference type="ARBA" id="ARBA00022807"/>
    </source>
</evidence>
<comment type="similarity">
    <text evidence="1">Belongs to the peptidase C40 family.</text>
</comment>
<dbReference type="Gene3D" id="3.90.1720.10">
    <property type="entry name" value="endopeptidase domain like (from Nostoc punctiforme)"/>
    <property type="match status" value="1"/>
</dbReference>
<protein>
    <submittedName>
        <fullName evidence="7">NlpC/P60 family protein</fullName>
    </submittedName>
</protein>
<dbReference type="GO" id="GO:0006508">
    <property type="term" value="P:proteolysis"/>
    <property type="evidence" value="ECO:0007669"/>
    <property type="project" value="UniProtKB-KW"/>
</dbReference>
<reference evidence="7 8" key="1">
    <citation type="submission" date="2016-10" db="EMBL/GenBank/DDBJ databases">
        <authorList>
            <person name="de Groot N.N."/>
        </authorList>
    </citation>
    <scope>NUCLEOTIDE SEQUENCE [LARGE SCALE GENOMIC DNA]</scope>
    <source>
        <strain evidence="8">P4B,CCM 7963,CECT 7998,DSM 25260,IBRC-M 10614,KCTC 13821</strain>
    </source>
</reference>
<name>A0A1G8Q6I1_9BACI</name>
<dbReference type="EMBL" id="FNDU01000018">
    <property type="protein sequence ID" value="SDJ00238.1"/>
    <property type="molecule type" value="Genomic_DNA"/>
</dbReference>
<dbReference type="STRING" id="930129.SAMN05216352_11815"/>
<dbReference type="OrthoDB" id="9813368at2"/>
<dbReference type="SUPFAM" id="SSF54001">
    <property type="entry name" value="Cysteine proteinases"/>
    <property type="match status" value="1"/>
</dbReference>
<evidence type="ECO:0000259" key="6">
    <source>
        <dbReference type="PROSITE" id="PS51935"/>
    </source>
</evidence>
<dbReference type="Proteomes" id="UP000199017">
    <property type="component" value="Unassembled WGS sequence"/>
</dbReference>
<dbReference type="PANTHER" id="PTHR47053:SF5">
    <property type="entry name" value="BIFUNCTIONAL MURAMIDASE_DL-ENDOPEPTIDASE CWLT"/>
    <property type="match status" value="1"/>
</dbReference>
<feature type="transmembrane region" description="Helical" evidence="5">
    <location>
        <begin position="25"/>
        <end position="45"/>
    </location>
</feature>
<proteinExistence type="inferred from homology"/>
<organism evidence="7 8">
    <name type="scientific">Alteribacillus bidgolensis</name>
    <dbReference type="NCBI Taxonomy" id="930129"/>
    <lineage>
        <taxon>Bacteria</taxon>
        <taxon>Bacillati</taxon>
        <taxon>Bacillota</taxon>
        <taxon>Bacilli</taxon>
        <taxon>Bacillales</taxon>
        <taxon>Bacillaceae</taxon>
        <taxon>Alteribacillus</taxon>
    </lineage>
</organism>
<keyword evidence="3" id="KW-0378">Hydrolase</keyword>
<dbReference type="InterPro" id="IPR023346">
    <property type="entry name" value="Lysozyme-like_dom_sf"/>
</dbReference>
<evidence type="ECO:0000313" key="8">
    <source>
        <dbReference type="Proteomes" id="UP000199017"/>
    </source>
</evidence>
<keyword evidence="8" id="KW-1185">Reference proteome</keyword>
<accession>A0A1G8Q6I1</accession>
<dbReference type="PANTHER" id="PTHR47053">
    <property type="entry name" value="MUREIN DD-ENDOPEPTIDASE MEPH-RELATED"/>
    <property type="match status" value="1"/>
</dbReference>